<keyword evidence="3" id="KW-1185">Reference proteome</keyword>
<dbReference type="Proteomes" id="UP001143370">
    <property type="component" value="Unassembled WGS sequence"/>
</dbReference>
<dbReference type="RefSeq" id="WP_213375530.1">
    <property type="nucleotide sequence ID" value="NZ_BSFJ01000001.1"/>
</dbReference>
<dbReference type="AlphaFoldDB" id="A0A9W6J5R9"/>
<proteinExistence type="predicted"/>
<dbReference type="GO" id="GO:0031221">
    <property type="term" value="P:arabinan metabolic process"/>
    <property type="evidence" value="ECO:0007669"/>
    <property type="project" value="InterPro"/>
</dbReference>
<protein>
    <recommendedName>
        <fullName evidence="1">Alpha-L-arabinofuranosidase B catalytic domain-containing protein</fullName>
    </recommendedName>
</protein>
<gene>
    <name evidence="2" type="ORF">GCM10017643_00290</name>
</gene>
<name>A0A9W6J5R9_9HYPH</name>
<evidence type="ECO:0000313" key="3">
    <source>
        <dbReference type="Proteomes" id="UP001143370"/>
    </source>
</evidence>
<dbReference type="Gene3D" id="2.60.120.200">
    <property type="match status" value="1"/>
</dbReference>
<reference evidence="2" key="1">
    <citation type="journal article" date="2014" name="Int. J. Syst. Evol. Microbiol.">
        <title>Complete genome sequence of Corynebacterium casei LMG S-19264T (=DSM 44701T), isolated from a smear-ripened cheese.</title>
        <authorList>
            <consortium name="US DOE Joint Genome Institute (JGI-PGF)"/>
            <person name="Walter F."/>
            <person name="Albersmeier A."/>
            <person name="Kalinowski J."/>
            <person name="Ruckert C."/>
        </authorList>
    </citation>
    <scope>NUCLEOTIDE SEQUENCE</scope>
    <source>
        <strain evidence="2">VKM B-2484</strain>
    </source>
</reference>
<accession>A0A9W6J5R9</accession>
<sequence>MAAFGFALDLTRRHGAAPARPPLDRFAGQLFAAFGLTRLLTGHAGPGVRVRRSSDGAELDIGFTGAGALDTASLFAFAGAGSAYAVSWYDQSGQGRHALQTIAAAQPRLVSAGVLDSGPNGRPVLVFDGANDCLRIQDAAGFSQEVNQTTVAVVVNATNAALAPWPFCDVFSGTSVRSGISLVSGSARVSGRRTGVSALTHIGGAWTEGWRALTGRIDYLAATADITVDGVTTAAEFLPPGGPSYSGASVDPPTIGAANVIGFMAGQMSAVAMARDALDATALDAALNEVRP</sequence>
<reference evidence="2" key="2">
    <citation type="submission" date="2023-01" db="EMBL/GenBank/DDBJ databases">
        <authorList>
            <person name="Sun Q."/>
            <person name="Evtushenko L."/>
        </authorList>
    </citation>
    <scope>NUCLEOTIDE SEQUENCE</scope>
    <source>
        <strain evidence="2">VKM B-2484</strain>
    </source>
</reference>
<evidence type="ECO:0000313" key="2">
    <source>
        <dbReference type="EMBL" id="GLK69914.1"/>
    </source>
</evidence>
<comment type="caution">
    <text evidence="2">The sequence shown here is derived from an EMBL/GenBank/DDBJ whole genome shotgun (WGS) entry which is preliminary data.</text>
</comment>
<organism evidence="2 3">
    <name type="scientific">Ancylobacter dichloromethanicus</name>
    <dbReference type="NCBI Taxonomy" id="518825"/>
    <lineage>
        <taxon>Bacteria</taxon>
        <taxon>Pseudomonadati</taxon>
        <taxon>Pseudomonadota</taxon>
        <taxon>Alphaproteobacteria</taxon>
        <taxon>Hyphomicrobiales</taxon>
        <taxon>Xanthobacteraceae</taxon>
        <taxon>Ancylobacter</taxon>
    </lineage>
</organism>
<dbReference type="InterPro" id="IPR015289">
    <property type="entry name" value="A-L-arabinofuranosidase_B_cat"/>
</dbReference>
<dbReference type="EMBL" id="BSFJ01000001">
    <property type="protein sequence ID" value="GLK69914.1"/>
    <property type="molecule type" value="Genomic_DNA"/>
</dbReference>
<dbReference type="GO" id="GO:0046556">
    <property type="term" value="F:alpha-L-arabinofuranosidase activity"/>
    <property type="evidence" value="ECO:0007669"/>
    <property type="project" value="InterPro"/>
</dbReference>
<evidence type="ECO:0000259" key="1">
    <source>
        <dbReference type="Pfam" id="PF09206"/>
    </source>
</evidence>
<dbReference type="Pfam" id="PF09206">
    <property type="entry name" value="ArabFuran-catal"/>
    <property type="match status" value="1"/>
</dbReference>
<feature type="domain" description="Alpha-L-arabinofuranosidase B catalytic" evidence="1">
    <location>
        <begin position="31"/>
        <end position="203"/>
    </location>
</feature>